<keyword evidence="8" id="KW-0804">Transcription</keyword>
<evidence type="ECO:0000256" key="11">
    <source>
        <dbReference type="PROSITE-ProRule" id="PRU01263"/>
    </source>
</evidence>
<dbReference type="InterPro" id="IPR036236">
    <property type="entry name" value="Znf_C2H2_sf"/>
</dbReference>
<accession>A0A182JU77</accession>
<feature type="region of interest" description="Disordered" evidence="12">
    <location>
        <begin position="196"/>
        <end position="280"/>
    </location>
</feature>
<evidence type="ECO:0000256" key="12">
    <source>
        <dbReference type="SAM" id="MobiDB-lite"/>
    </source>
</evidence>
<dbReference type="GO" id="GO:0003677">
    <property type="term" value="F:DNA binding"/>
    <property type="evidence" value="ECO:0007669"/>
    <property type="project" value="UniProtKB-KW"/>
</dbReference>
<evidence type="ECO:0000256" key="9">
    <source>
        <dbReference type="ARBA" id="ARBA00023242"/>
    </source>
</evidence>
<feature type="domain" description="C2H2-type" evidence="13">
    <location>
        <begin position="372"/>
        <end position="395"/>
    </location>
</feature>
<dbReference type="PROSITE" id="PS50157">
    <property type="entry name" value="ZINC_FINGER_C2H2_2"/>
    <property type="match status" value="2"/>
</dbReference>
<dbReference type="Pfam" id="PF07776">
    <property type="entry name" value="zf-AD"/>
    <property type="match status" value="1"/>
</dbReference>
<feature type="binding site" evidence="11">
    <location>
        <position position="15"/>
    </location>
    <ligand>
        <name>Zn(2+)</name>
        <dbReference type="ChEBI" id="CHEBI:29105"/>
    </ligand>
</feature>
<dbReference type="GO" id="GO:0005634">
    <property type="term" value="C:nucleus"/>
    <property type="evidence" value="ECO:0007669"/>
    <property type="project" value="UniProtKB-SubCell"/>
</dbReference>
<evidence type="ECO:0000256" key="8">
    <source>
        <dbReference type="ARBA" id="ARBA00023163"/>
    </source>
</evidence>
<feature type="binding site" evidence="11">
    <location>
        <position position="67"/>
    </location>
    <ligand>
        <name>Zn(2+)</name>
        <dbReference type="ChEBI" id="CHEBI:29105"/>
    </ligand>
</feature>
<dbReference type="EnsemblMetazoa" id="ACHR002059-RA">
    <property type="protein sequence ID" value="ACHR002059-PA"/>
    <property type="gene ID" value="ACHR002059"/>
</dbReference>
<evidence type="ECO:0000313" key="15">
    <source>
        <dbReference type="EnsemblMetazoa" id="ACHR002059-PA"/>
    </source>
</evidence>
<dbReference type="Pfam" id="PF00096">
    <property type="entry name" value="zf-C2H2"/>
    <property type="match status" value="1"/>
</dbReference>
<proteinExistence type="predicted"/>
<reference evidence="15" key="2">
    <citation type="submission" date="2020-05" db="UniProtKB">
        <authorList>
            <consortium name="EnsemblMetazoa"/>
        </authorList>
    </citation>
    <scope>IDENTIFICATION</scope>
    <source>
        <strain evidence="15">ACHKN1017</strain>
    </source>
</reference>
<dbReference type="PROSITE" id="PS00028">
    <property type="entry name" value="ZINC_FINGER_C2H2_1"/>
    <property type="match status" value="2"/>
</dbReference>
<evidence type="ECO:0000256" key="7">
    <source>
        <dbReference type="ARBA" id="ARBA00023125"/>
    </source>
</evidence>
<evidence type="ECO:0000256" key="3">
    <source>
        <dbReference type="ARBA" id="ARBA00022737"/>
    </source>
</evidence>
<keyword evidence="5 11" id="KW-0862">Zinc</keyword>
<keyword evidence="9" id="KW-0539">Nucleus</keyword>
<evidence type="ECO:0000256" key="5">
    <source>
        <dbReference type="ARBA" id="ARBA00022833"/>
    </source>
</evidence>
<dbReference type="PROSITE" id="PS51915">
    <property type="entry name" value="ZAD"/>
    <property type="match status" value="1"/>
</dbReference>
<evidence type="ECO:0000256" key="6">
    <source>
        <dbReference type="ARBA" id="ARBA00023015"/>
    </source>
</evidence>
<dbReference type="AlphaFoldDB" id="A0A182JU77"/>
<keyword evidence="16" id="KW-1185">Reference proteome</keyword>
<feature type="compositionally biased region" description="Polar residues" evidence="12">
    <location>
        <begin position="198"/>
        <end position="235"/>
    </location>
</feature>
<keyword evidence="4 10" id="KW-0863">Zinc-finger</keyword>
<keyword evidence="7" id="KW-0238">DNA-binding</keyword>
<feature type="binding site" evidence="11">
    <location>
        <position position="64"/>
    </location>
    <ligand>
        <name>Zn(2+)</name>
        <dbReference type="ChEBI" id="CHEBI:29105"/>
    </ligand>
</feature>
<reference evidence="16" key="1">
    <citation type="submission" date="2013-03" db="EMBL/GenBank/DDBJ databases">
        <title>The Genome Sequence of Anopheles christyi ACHKN1017.</title>
        <authorList>
            <consortium name="The Broad Institute Genomics Platform"/>
            <person name="Neafsey D.E."/>
            <person name="Besansky N."/>
            <person name="Walker B."/>
            <person name="Young S.K."/>
            <person name="Zeng Q."/>
            <person name="Gargeya S."/>
            <person name="Fitzgerald M."/>
            <person name="Haas B."/>
            <person name="Abouelleil A."/>
            <person name="Allen A.W."/>
            <person name="Alvarado L."/>
            <person name="Arachchi H.M."/>
            <person name="Berlin A.M."/>
            <person name="Chapman S.B."/>
            <person name="Gainer-Dewar J."/>
            <person name="Goldberg J."/>
            <person name="Griggs A."/>
            <person name="Gujja S."/>
            <person name="Hansen M."/>
            <person name="Howarth C."/>
            <person name="Imamovic A."/>
            <person name="Ireland A."/>
            <person name="Larimer J."/>
            <person name="McCowan C."/>
            <person name="Murphy C."/>
            <person name="Pearson M."/>
            <person name="Poon T.W."/>
            <person name="Priest M."/>
            <person name="Roberts A."/>
            <person name="Saif S."/>
            <person name="Shea T."/>
            <person name="Sisk P."/>
            <person name="Sykes S."/>
            <person name="Wortman J."/>
            <person name="Nusbaum C."/>
            <person name="Birren B."/>
        </authorList>
    </citation>
    <scope>NUCLEOTIDE SEQUENCE [LARGE SCALE GENOMIC DNA]</scope>
    <source>
        <strain evidence="16">ACHKN1017</strain>
    </source>
</reference>
<dbReference type="SMART" id="SM00355">
    <property type="entry name" value="ZnF_C2H2"/>
    <property type="match status" value="2"/>
</dbReference>
<dbReference type="GO" id="GO:0010468">
    <property type="term" value="P:regulation of gene expression"/>
    <property type="evidence" value="ECO:0007669"/>
    <property type="project" value="TreeGrafter"/>
</dbReference>
<evidence type="ECO:0000256" key="1">
    <source>
        <dbReference type="ARBA" id="ARBA00004123"/>
    </source>
</evidence>
<evidence type="ECO:0008006" key="17">
    <source>
        <dbReference type="Google" id="ProtNLM"/>
    </source>
</evidence>
<protein>
    <recommendedName>
        <fullName evidence="17">ZAD domain-containing protein</fullName>
    </recommendedName>
</protein>
<dbReference type="PANTHER" id="PTHR16515">
    <property type="entry name" value="PR DOMAIN ZINC FINGER PROTEIN"/>
    <property type="match status" value="1"/>
</dbReference>
<dbReference type="InterPro" id="IPR012934">
    <property type="entry name" value="Znf_AD"/>
</dbReference>
<dbReference type="STRING" id="43041.A0A182JU77"/>
<evidence type="ECO:0000256" key="4">
    <source>
        <dbReference type="ARBA" id="ARBA00022771"/>
    </source>
</evidence>
<dbReference type="InterPro" id="IPR013087">
    <property type="entry name" value="Znf_C2H2_type"/>
</dbReference>
<keyword evidence="3" id="KW-0677">Repeat</keyword>
<evidence type="ECO:0000256" key="2">
    <source>
        <dbReference type="ARBA" id="ARBA00022723"/>
    </source>
</evidence>
<feature type="compositionally biased region" description="Polar residues" evidence="12">
    <location>
        <begin position="271"/>
        <end position="280"/>
    </location>
</feature>
<dbReference type="SMART" id="SM00868">
    <property type="entry name" value="zf-AD"/>
    <property type="match status" value="1"/>
</dbReference>
<sequence>MSTITLPSTDCTKFCRFCLSEINLLNVIGSSTQEQESHVDLLRLVKTYLKLELLPSRDFPSAVCEMCIALLHDFDTMYQNVHDYRYALRLLLEAQKKEDVESAIPVNTIEPNLVEVYEPSPEMLFDTGNNVVEINTESDEQIMLEDGSAYSDANEQEAQIDVYHVDGQLQHIVMEGGTYIELQPFDTPKPSPLIAAPSVSQSPRSNNSLSKLGSQMSIRKRTSPANATTVSTNFQKKYVNHQPTPYPMGTPTRMLNAEPSPRRSPQVARTKMQQNETAGTPPNHLYRCPVCTHLFVELSNFYSHSCVKAPFPDGGVAFGNQSSPRVAASAVTITSEGQRYQCNLCDMSYRTKLQYQKHEYEVHRISNENFGIKCNICHKLFSQRQDYQLHMRAIHPKPGIGPSRPFSTTAILSCFTTRSITSRALVLGVTRSFSDVPLGKPVSYAAYTCRMLVAFVTEAPLFAAAAASVADGSGVLDTCSPVEEGTDCSTAIAPELGASDSGAGSATVSRGDCSATSVCCDRNFRYEITGWTAGGGRHHGH</sequence>
<keyword evidence="2 11" id="KW-0479">Metal-binding</keyword>
<evidence type="ECO:0000259" key="14">
    <source>
        <dbReference type="PROSITE" id="PS51915"/>
    </source>
</evidence>
<feature type="domain" description="ZAD" evidence="14">
    <location>
        <begin position="13"/>
        <end position="91"/>
    </location>
</feature>
<evidence type="ECO:0000256" key="10">
    <source>
        <dbReference type="PROSITE-ProRule" id="PRU00042"/>
    </source>
</evidence>
<evidence type="ECO:0000313" key="16">
    <source>
        <dbReference type="Proteomes" id="UP000075881"/>
    </source>
</evidence>
<keyword evidence="6" id="KW-0805">Transcription regulation</keyword>
<feature type="domain" description="C2H2-type" evidence="13">
    <location>
        <begin position="340"/>
        <end position="368"/>
    </location>
</feature>
<evidence type="ECO:0000259" key="13">
    <source>
        <dbReference type="PROSITE" id="PS50157"/>
    </source>
</evidence>
<name>A0A182JU77_9DIPT</name>
<dbReference type="PANTHER" id="PTHR16515:SF49">
    <property type="entry name" value="GASTRULA ZINC FINGER PROTEIN XLCGF49.1-LIKE-RELATED"/>
    <property type="match status" value="1"/>
</dbReference>
<feature type="binding site" evidence="11">
    <location>
        <position position="18"/>
    </location>
    <ligand>
        <name>Zn(2+)</name>
        <dbReference type="ChEBI" id="CHEBI:29105"/>
    </ligand>
</feature>
<dbReference type="VEuPathDB" id="VectorBase:ACHR002059"/>
<dbReference type="SUPFAM" id="SSF57667">
    <property type="entry name" value="beta-beta-alpha zinc fingers"/>
    <property type="match status" value="1"/>
</dbReference>
<organism evidence="15 16">
    <name type="scientific">Anopheles christyi</name>
    <dbReference type="NCBI Taxonomy" id="43041"/>
    <lineage>
        <taxon>Eukaryota</taxon>
        <taxon>Metazoa</taxon>
        <taxon>Ecdysozoa</taxon>
        <taxon>Arthropoda</taxon>
        <taxon>Hexapoda</taxon>
        <taxon>Insecta</taxon>
        <taxon>Pterygota</taxon>
        <taxon>Neoptera</taxon>
        <taxon>Endopterygota</taxon>
        <taxon>Diptera</taxon>
        <taxon>Nematocera</taxon>
        <taxon>Culicoidea</taxon>
        <taxon>Culicidae</taxon>
        <taxon>Anophelinae</taxon>
        <taxon>Anopheles</taxon>
    </lineage>
</organism>
<dbReference type="Proteomes" id="UP000075881">
    <property type="component" value="Unassembled WGS sequence"/>
</dbReference>
<dbReference type="GO" id="GO:0008270">
    <property type="term" value="F:zinc ion binding"/>
    <property type="evidence" value="ECO:0007669"/>
    <property type="project" value="UniProtKB-UniRule"/>
</dbReference>
<dbReference type="Gene3D" id="3.40.1800.20">
    <property type="match status" value="1"/>
</dbReference>
<dbReference type="Gene3D" id="3.30.160.60">
    <property type="entry name" value="Classic Zinc Finger"/>
    <property type="match status" value="1"/>
</dbReference>
<dbReference type="SUPFAM" id="SSF57716">
    <property type="entry name" value="Glucocorticoid receptor-like (DNA-binding domain)"/>
    <property type="match status" value="1"/>
</dbReference>
<comment type="subcellular location">
    <subcellularLocation>
        <location evidence="1">Nucleus</location>
    </subcellularLocation>
</comment>
<dbReference type="InterPro" id="IPR050331">
    <property type="entry name" value="Zinc_finger"/>
</dbReference>